<name>A0AAV5VKD0_9BILA</name>
<evidence type="ECO:0000256" key="4">
    <source>
        <dbReference type="ARBA" id="ARBA00022840"/>
    </source>
</evidence>
<dbReference type="AlphaFoldDB" id="A0AAV5VKD0"/>
<comment type="caution">
    <text evidence="11">The sequence shown here is derived from an EMBL/GenBank/DDBJ whole genome shotgun (WGS) entry which is preliminary data.</text>
</comment>
<comment type="similarity">
    <text evidence="7 8">Belongs to the TRAFAC class myosin-kinesin ATPase superfamily. Kinesin family.</text>
</comment>
<evidence type="ECO:0000259" key="10">
    <source>
        <dbReference type="PROSITE" id="PS50067"/>
    </source>
</evidence>
<evidence type="ECO:0000256" key="7">
    <source>
        <dbReference type="PROSITE-ProRule" id="PRU00283"/>
    </source>
</evidence>
<evidence type="ECO:0000256" key="8">
    <source>
        <dbReference type="RuleBase" id="RU000394"/>
    </source>
</evidence>
<comment type="caution">
    <text evidence="7">Lacks conserved residue(s) required for the propagation of feature annotation.</text>
</comment>
<feature type="region of interest" description="Disordered" evidence="9">
    <location>
        <begin position="279"/>
        <end position="300"/>
    </location>
</feature>
<dbReference type="GO" id="GO:0005874">
    <property type="term" value="C:microtubule"/>
    <property type="evidence" value="ECO:0007669"/>
    <property type="project" value="UniProtKB-KW"/>
</dbReference>
<dbReference type="Pfam" id="PF00225">
    <property type="entry name" value="Kinesin"/>
    <property type="match status" value="1"/>
</dbReference>
<dbReference type="InterPro" id="IPR036961">
    <property type="entry name" value="Kinesin_motor_dom_sf"/>
</dbReference>
<evidence type="ECO:0000256" key="1">
    <source>
        <dbReference type="ARBA" id="ARBA00004245"/>
    </source>
</evidence>
<gene>
    <name evidence="11" type="ORF">PFISCL1PPCAC_11266</name>
</gene>
<feature type="region of interest" description="Disordered" evidence="9">
    <location>
        <begin position="322"/>
        <end position="370"/>
    </location>
</feature>
<keyword evidence="5" id="KW-0175">Coiled coil</keyword>
<dbReference type="Proteomes" id="UP001432322">
    <property type="component" value="Unassembled WGS sequence"/>
</dbReference>
<dbReference type="PROSITE" id="PS00411">
    <property type="entry name" value="KINESIN_MOTOR_1"/>
    <property type="match status" value="1"/>
</dbReference>
<dbReference type="GO" id="GO:0007018">
    <property type="term" value="P:microtubule-based movement"/>
    <property type="evidence" value="ECO:0007669"/>
    <property type="project" value="InterPro"/>
</dbReference>
<dbReference type="Gene3D" id="3.40.850.10">
    <property type="entry name" value="Kinesin motor domain"/>
    <property type="match status" value="1"/>
</dbReference>
<dbReference type="GO" id="GO:0003777">
    <property type="term" value="F:microtubule motor activity"/>
    <property type="evidence" value="ECO:0007669"/>
    <property type="project" value="InterPro"/>
</dbReference>
<evidence type="ECO:0000256" key="2">
    <source>
        <dbReference type="ARBA" id="ARBA00022490"/>
    </source>
</evidence>
<keyword evidence="12" id="KW-1185">Reference proteome</keyword>
<dbReference type="GO" id="GO:0005524">
    <property type="term" value="F:ATP binding"/>
    <property type="evidence" value="ECO:0007669"/>
    <property type="project" value="UniProtKB-KW"/>
</dbReference>
<organism evidence="11 12">
    <name type="scientific">Pristionchus fissidentatus</name>
    <dbReference type="NCBI Taxonomy" id="1538716"/>
    <lineage>
        <taxon>Eukaryota</taxon>
        <taxon>Metazoa</taxon>
        <taxon>Ecdysozoa</taxon>
        <taxon>Nematoda</taxon>
        <taxon>Chromadorea</taxon>
        <taxon>Rhabditida</taxon>
        <taxon>Rhabditina</taxon>
        <taxon>Diplogasteromorpha</taxon>
        <taxon>Diplogasteroidea</taxon>
        <taxon>Neodiplogasteridae</taxon>
        <taxon>Pristionchus</taxon>
    </lineage>
</organism>
<feature type="non-terminal residue" evidence="11">
    <location>
        <position position="469"/>
    </location>
</feature>
<dbReference type="GO" id="GO:0008017">
    <property type="term" value="F:microtubule binding"/>
    <property type="evidence" value="ECO:0007669"/>
    <property type="project" value="InterPro"/>
</dbReference>
<accession>A0AAV5VKD0</accession>
<proteinExistence type="inferred from homology"/>
<evidence type="ECO:0000313" key="12">
    <source>
        <dbReference type="Proteomes" id="UP001432322"/>
    </source>
</evidence>
<feature type="compositionally biased region" description="Low complexity" evidence="9">
    <location>
        <begin position="286"/>
        <end position="300"/>
    </location>
</feature>
<dbReference type="InterPro" id="IPR027640">
    <property type="entry name" value="Kinesin-like_fam"/>
</dbReference>
<evidence type="ECO:0000256" key="3">
    <source>
        <dbReference type="ARBA" id="ARBA00022741"/>
    </source>
</evidence>
<evidence type="ECO:0000313" key="11">
    <source>
        <dbReference type="EMBL" id="GMT19969.1"/>
    </source>
</evidence>
<dbReference type="GO" id="GO:0005875">
    <property type="term" value="C:microtubule associated complex"/>
    <property type="evidence" value="ECO:0007669"/>
    <property type="project" value="TreeGrafter"/>
</dbReference>
<feature type="domain" description="Kinesin motor" evidence="10">
    <location>
        <begin position="1"/>
        <end position="246"/>
    </location>
</feature>
<dbReference type="GO" id="GO:0007052">
    <property type="term" value="P:mitotic spindle organization"/>
    <property type="evidence" value="ECO:0007669"/>
    <property type="project" value="TreeGrafter"/>
</dbReference>
<dbReference type="PANTHER" id="PTHR47969">
    <property type="entry name" value="CHROMOSOME-ASSOCIATED KINESIN KIF4A-RELATED"/>
    <property type="match status" value="1"/>
</dbReference>
<dbReference type="InterPro" id="IPR027417">
    <property type="entry name" value="P-loop_NTPase"/>
</dbReference>
<protein>
    <recommendedName>
        <fullName evidence="8">Kinesin-like protein</fullName>
    </recommendedName>
</protein>
<dbReference type="SUPFAM" id="SSF52540">
    <property type="entry name" value="P-loop containing nucleoside triphosphate hydrolases"/>
    <property type="match status" value="1"/>
</dbReference>
<keyword evidence="4 8" id="KW-0067">ATP-binding</keyword>
<dbReference type="SMART" id="SM00129">
    <property type="entry name" value="KISc"/>
    <property type="match status" value="1"/>
</dbReference>
<comment type="subcellular location">
    <subcellularLocation>
        <location evidence="1">Cytoplasm</location>
        <location evidence="1">Cytoskeleton</location>
    </subcellularLocation>
</comment>
<dbReference type="PROSITE" id="PS50067">
    <property type="entry name" value="KINESIN_MOTOR_2"/>
    <property type="match status" value="1"/>
</dbReference>
<evidence type="ECO:0000256" key="6">
    <source>
        <dbReference type="ARBA" id="ARBA00023212"/>
    </source>
</evidence>
<dbReference type="GO" id="GO:0051231">
    <property type="term" value="P:spindle elongation"/>
    <property type="evidence" value="ECO:0007669"/>
    <property type="project" value="TreeGrafter"/>
</dbReference>
<dbReference type="EMBL" id="BTSY01000003">
    <property type="protein sequence ID" value="GMT19969.1"/>
    <property type="molecule type" value="Genomic_DNA"/>
</dbReference>
<reference evidence="11" key="1">
    <citation type="submission" date="2023-10" db="EMBL/GenBank/DDBJ databases">
        <title>Genome assembly of Pristionchus species.</title>
        <authorList>
            <person name="Yoshida K."/>
            <person name="Sommer R.J."/>
        </authorList>
    </citation>
    <scope>NUCLEOTIDE SEQUENCE</scope>
    <source>
        <strain evidence="11">RS5133</strain>
    </source>
</reference>
<dbReference type="InterPro" id="IPR019821">
    <property type="entry name" value="Kinesin_motor_CS"/>
</dbReference>
<keyword evidence="3 8" id="KW-0547">Nucleotide-binding</keyword>
<keyword evidence="8" id="KW-0505">Motor protein</keyword>
<keyword evidence="2" id="KW-0963">Cytoplasm</keyword>
<sequence>MGTQGTVVDCGMNDGGGTAAVERGIVCRSAEAIFDAVHRTPGEFRVSLSIVEVYGSLVRDLLEADGTKRNRGLEIREKDGEPFVKDLSIHEIDSVHSMFELLHQGNVTRAQGATAMNLSSSRSHAVYTIHLQKLPSSTEDRGWESKLRLVDLAGSERFKATKAEGTRKKEGIKINEGLHAIGMVIKALATDGSKHVPYRGSKITRLLQDSLGGSSYTVMIACASPSVSNEGETLSTLRYVDMVKSIKNTLIVPTEPPEQIIKRQRAELVTLRRQLDEYRRREETAETPATTPPSVVETTSGECCVEWREKVERMEEMMEKMRENEERMKENEERMKENEEKMKENEEKMREEEQRSKESMRVELEREREEKERLQRLLEELKKSKSEEEPAMKRRKTKFVRFDDDVQYFTYEEESLMVENVREKEEEEGARRTSLPLHMRPSPIKEREVITVKEEDRVTTVAEEKREEK</sequence>
<evidence type="ECO:0000256" key="9">
    <source>
        <dbReference type="SAM" id="MobiDB-lite"/>
    </source>
</evidence>
<feature type="region of interest" description="Disordered" evidence="9">
    <location>
        <begin position="420"/>
        <end position="447"/>
    </location>
</feature>
<dbReference type="PANTHER" id="PTHR47969:SF15">
    <property type="entry name" value="CHROMOSOME-ASSOCIATED KINESIN KIF4A-RELATED"/>
    <property type="match status" value="1"/>
</dbReference>
<dbReference type="PRINTS" id="PR00380">
    <property type="entry name" value="KINESINHEAVY"/>
</dbReference>
<dbReference type="InterPro" id="IPR001752">
    <property type="entry name" value="Kinesin_motor_dom"/>
</dbReference>
<keyword evidence="6" id="KW-0206">Cytoskeleton</keyword>
<evidence type="ECO:0000256" key="5">
    <source>
        <dbReference type="ARBA" id="ARBA00023054"/>
    </source>
</evidence>
<keyword evidence="8" id="KW-0493">Microtubule</keyword>